<feature type="compositionally biased region" description="Basic residues" evidence="1">
    <location>
        <begin position="962"/>
        <end position="971"/>
    </location>
</feature>
<keyword evidence="3" id="KW-1185">Reference proteome</keyword>
<evidence type="ECO:0000313" key="2">
    <source>
        <dbReference type="EMBL" id="KAK9414628.1"/>
    </source>
</evidence>
<feature type="compositionally biased region" description="Basic and acidic residues" evidence="1">
    <location>
        <begin position="524"/>
        <end position="533"/>
    </location>
</feature>
<gene>
    <name evidence="2" type="ORF">SUNI508_11066</name>
</gene>
<feature type="region of interest" description="Disordered" evidence="1">
    <location>
        <begin position="566"/>
        <end position="604"/>
    </location>
</feature>
<feature type="compositionally biased region" description="Polar residues" evidence="1">
    <location>
        <begin position="994"/>
        <end position="1004"/>
    </location>
</feature>
<organism evidence="2 3">
    <name type="scientific">Seiridium unicorne</name>
    <dbReference type="NCBI Taxonomy" id="138068"/>
    <lineage>
        <taxon>Eukaryota</taxon>
        <taxon>Fungi</taxon>
        <taxon>Dikarya</taxon>
        <taxon>Ascomycota</taxon>
        <taxon>Pezizomycotina</taxon>
        <taxon>Sordariomycetes</taxon>
        <taxon>Xylariomycetidae</taxon>
        <taxon>Amphisphaeriales</taxon>
        <taxon>Sporocadaceae</taxon>
        <taxon>Seiridium</taxon>
    </lineage>
</organism>
<name>A0ABR2UJF2_9PEZI</name>
<evidence type="ECO:0008006" key="4">
    <source>
        <dbReference type="Google" id="ProtNLM"/>
    </source>
</evidence>
<feature type="region of interest" description="Disordered" evidence="1">
    <location>
        <begin position="395"/>
        <end position="421"/>
    </location>
</feature>
<feature type="compositionally biased region" description="Low complexity" evidence="1">
    <location>
        <begin position="949"/>
        <end position="961"/>
    </location>
</feature>
<dbReference type="EMBL" id="JARVKF010000424">
    <property type="protein sequence ID" value="KAK9414628.1"/>
    <property type="molecule type" value="Genomic_DNA"/>
</dbReference>
<dbReference type="Proteomes" id="UP001408356">
    <property type="component" value="Unassembled WGS sequence"/>
</dbReference>
<sequence length="1046" mass="115264">MSHTSESYGSIVAFEGSRETVSTQLRLLPNSPRILVLPPLQHFIKEEDTDAPFDARSYILKVHEAYRARIKMAHSFLEDSSPDNKRLVFMNGGAASAHMSCISAIARHLDNENTSQAEGTFSELVCDGVAGLRRHVNNSTKTRAEQFNDLPDRDIPKNEVEFVRRMSEAMRAADALDQETASLQSSEDIDLTVSSRKRGMTIPLRRSFDDLDESTPFYVFGTSPDSEEATFPQQEILNDLARFSFGEPPKVEPRGDRTLNALAICENSLLHRMVEQASPRYVGEARRSSLPNSSSLPDGISSPRGAMFNSPPTTPAVIYGEARLVDVRTSPGGRISKQRGRIRSADHVYSDIVQNGGTSATAFGQFLSMNHDGDSSSNVDQVSYSRKLPLRSKYNTTTSTATVPQLTKSNTRRQPPNPLDLSKFSTLEKPCVYVNRGTSPEMESTREGSWIGEPQTDAAKSISWNATAYLEDDTPFETVLPMQEDLVIHFKDEKQDTLLDSIIHSFRIGSYPGSMPPLVRECESDIDAREESRPSSAGTGRTQALVHDSASCVAFLAGGDDYDPFASHDSYLQPQSPDKGCPGKGRGRGAVVNAPPTPASTPPPNMVVHDRSFHEFQTTDCGTAVCVQNSLRSILNIYFSPEESGYEQFEFSLLPELSSMWKPVFRETENGHPEKEKRKLDLILAIGAQRGVPKKLHSALTGSLEKLGDKPDGITRSGRLDLRYLIANAMQSYTCLPLAKQTQDNPFTNPLLLATLIIPHLETFLAAHNETRFLLLEYPPEHLSTVIALQRLVGVDILKVAGILGAEPLEPKPIRKYSVPGGKTIHTSDHPESELSITKSKISATLLSPKSGAHSGEPPPFSKANFLITSSATESEIATLISTIWKILIDISSFYIPDDAPKPAASLKILNNTEYAPLTTAKIMMGFQKALSVDYTSSSADIKSKNQMKRSSASLKSSRSVKSSKSKKTTHSSRTILQKLLAQETGGEVDRLSTRPSGQRSSYFDVSEDEEGRFYQDERKYMPLYVKKPEVRKGNSRKALKFLGLA</sequence>
<feature type="region of interest" description="Disordered" evidence="1">
    <location>
        <begin position="987"/>
        <end position="1006"/>
    </location>
</feature>
<protein>
    <recommendedName>
        <fullName evidence="4">Gastric mucin-like protein</fullName>
    </recommendedName>
</protein>
<feature type="compositionally biased region" description="Low complexity" evidence="1">
    <location>
        <begin position="288"/>
        <end position="297"/>
    </location>
</feature>
<feature type="region of interest" description="Disordered" evidence="1">
    <location>
        <begin position="285"/>
        <end position="312"/>
    </location>
</feature>
<evidence type="ECO:0000256" key="1">
    <source>
        <dbReference type="SAM" id="MobiDB-lite"/>
    </source>
</evidence>
<feature type="region of interest" description="Disordered" evidence="1">
    <location>
        <begin position="942"/>
        <end position="975"/>
    </location>
</feature>
<evidence type="ECO:0000313" key="3">
    <source>
        <dbReference type="Proteomes" id="UP001408356"/>
    </source>
</evidence>
<feature type="compositionally biased region" description="Polar residues" evidence="1">
    <location>
        <begin position="395"/>
        <end position="414"/>
    </location>
</feature>
<reference evidence="2 3" key="1">
    <citation type="journal article" date="2024" name="J. Plant Pathol.">
        <title>Sequence and assembly of the genome of Seiridium unicorne, isolate CBS 538.82, causal agent of cypress canker disease.</title>
        <authorList>
            <person name="Scali E."/>
            <person name="Rocca G.D."/>
            <person name="Danti R."/>
            <person name="Garbelotto M."/>
            <person name="Barberini S."/>
            <person name="Baroncelli R."/>
            <person name="Emiliani G."/>
        </authorList>
    </citation>
    <scope>NUCLEOTIDE SEQUENCE [LARGE SCALE GENOMIC DNA]</scope>
    <source>
        <strain evidence="2 3">BM-138-508</strain>
    </source>
</reference>
<feature type="compositionally biased region" description="Pro residues" evidence="1">
    <location>
        <begin position="595"/>
        <end position="604"/>
    </location>
</feature>
<feature type="region of interest" description="Disordered" evidence="1">
    <location>
        <begin position="524"/>
        <end position="543"/>
    </location>
</feature>
<comment type="caution">
    <text evidence="2">The sequence shown here is derived from an EMBL/GenBank/DDBJ whole genome shotgun (WGS) entry which is preliminary data.</text>
</comment>
<proteinExistence type="predicted"/>
<accession>A0ABR2UJF2</accession>